<dbReference type="EMBL" id="KQ976574">
    <property type="protein sequence ID" value="KYM80348.1"/>
    <property type="molecule type" value="Genomic_DNA"/>
</dbReference>
<dbReference type="Proteomes" id="UP000078540">
    <property type="component" value="Unassembled WGS sequence"/>
</dbReference>
<sequence>MSGQYGASHTSVTLYHTSKYGTGEGRHTRSRFNDSSPPNIFIRQATREQPGGGGAQGRNGYIYEYAREKRASRGRQAIRLRIPTRGPAIAGPTDSGMPRGQLARNNNAGKHTCFENSAQSDIYIYIYIYINKKSSRIIALRDDVTSGGGGSGGGMEHEPVEPPSHTCRMIVWTFLLGYIAEGIMRSRLRERIETRECEAEGCGGDGDGDCGCDGASVGRHIYALPQRYGPG</sequence>
<keyword evidence="3" id="KW-1185">Reference proteome</keyword>
<dbReference type="AlphaFoldDB" id="A0A195B754"/>
<name>A0A195B754_9HYME</name>
<evidence type="ECO:0000313" key="2">
    <source>
        <dbReference type="EMBL" id="KYM80348.1"/>
    </source>
</evidence>
<accession>A0A195B754</accession>
<feature type="region of interest" description="Disordered" evidence="1">
    <location>
        <begin position="16"/>
        <end position="38"/>
    </location>
</feature>
<reference evidence="2 3" key="1">
    <citation type="submission" date="2015-09" db="EMBL/GenBank/DDBJ databases">
        <title>Atta colombica WGS genome.</title>
        <authorList>
            <person name="Nygaard S."/>
            <person name="Hu H."/>
            <person name="Boomsma J."/>
            <person name="Zhang G."/>
        </authorList>
    </citation>
    <scope>NUCLEOTIDE SEQUENCE [LARGE SCALE GENOMIC DNA]</scope>
    <source>
        <strain evidence="2">Treedump-2</strain>
        <tissue evidence="2">Whole body</tissue>
    </source>
</reference>
<organism evidence="2 3">
    <name type="scientific">Atta colombica</name>
    <dbReference type="NCBI Taxonomy" id="520822"/>
    <lineage>
        <taxon>Eukaryota</taxon>
        <taxon>Metazoa</taxon>
        <taxon>Ecdysozoa</taxon>
        <taxon>Arthropoda</taxon>
        <taxon>Hexapoda</taxon>
        <taxon>Insecta</taxon>
        <taxon>Pterygota</taxon>
        <taxon>Neoptera</taxon>
        <taxon>Endopterygota</taxon>
        <taxon>Hymenoptera</taxon>
        <taxon>Apocrita</taxon>
        <taxon>Aculeata</taxon>
        <taxon>Formicoidea</taxon>
        <taxon>Formicidae</taxon>
        <taxon>Myrmicinae</taxon>
        <taxon>Atta</taxon>
    </lineage>
</organism>
<protein>
    <submittedName>
        <fullName evidence="2">Uncharacterized protein</fullName>
    </submittedName>
</protein>
<proteinExistence type="predicted"/>
<gene>
    <name evidence="2" type="ORF">ALC53_09442</name>
</gene>
<evidence type="ECO:0000256" key="1">
    <source>
        <dbReference type="SAM" id="MobiDB-lite"/>
    </source>
</evidence>
<evidence type="ECO:0000313" key="3">
    <source>
        <dbReference type="Proteomes" id="UP000078540"/>
    </source>
</evidence>